<dbReference type="EMBL" id="MBFT01000049">
    <property type="protein sequence ID" value="PVU99193.1"/>
    <property type="molecule type" value="Genomic_DNA"/>
</dbReference>
<dbReference type="InterPro" id="IPR000719">
    <property type="entry name" value="Prot_kinase_dom"/>
</dbReference>
<evidence type="ECO:0000256" key="4">
    <source>
        <dbReference type="ARBA" id="ARBA00022741"/>
    </source>
</evidence>
<evidence type="ECO:0000256" key="8">
    <source>
        <dbReference type="ARBA" id="ARBA00048679"/>
    </source>
</evidence>
<keyword evidence="3" id="KW-0808">Transferase</keyword>
<evidence type="ECO:0000256" key="3">
    <source>
        <dbReference type="ARBA" id="ARBA00022679"/>
    </source>
</evidence>
<evidence type="ECO:0000256" key="9">
    <source>
        <dbReference type="SAM" id="MobiDB-lite"/>
    </source>
</evidence>
<evidence type="ECO:0000256" key="5">
    <source>
        <dbReference type="ARBA" id="ARBA00022777"/>
    </source>
</evidence>
<evidence type="ECO:0000256" key="1">
    <source>
        <dbReference type="ARBA" id="ARBA00012513"/>
    </source>
</evidence>
<evidence type="ECO:0000313" key="12">
    <source>
        <dbReference type="Proteomes" id="UP000245699"/>
    </source>
</evidence>
<dbReference type="InterPro" id="IPR008271">
    <property type="entry name" value="Ser/Thr_kinase_AS"/>
</dbReference>
<dbReference type="EC" id="2.7.11.1" evidence="1"/>
<dbReference type="SMART" id="SM00220">
    <property type="entry name" value="S_TKc"/>
    <property type="match status" value="1"/>
</dbReference>
<dbReference type="Gene3D" id="3.30.200.20">
    <property type="entry name" value="Phosphorylase Kinase, domain 1"/>
    <property type="match status" value="1"/>
</dbReference>
<dbReference type="PANTHER" id="PTHR43671">
    <property type="entry name" value="SERINE/THREONINE-PROTEIN KINASE NEK"/>
    <property type="match status" value="1"/>
</dbReference>
<dbReference type="Gene3D" id="1.10.510.10">
    <property type="entry name" value="Transferase(Phosphotransferase) domain 1"/>
    <property type="match status" value="1"/>
</dbReference>
<keyword evidence="5" id="KW-0418">Kinase</keyword>
<sequence length="1218" mass="139695">MNSQKKNPKPQSHKKHKNKETKKLTIQTISNSQIPENNQDFLSPKTPQLSNHISQKKTFENLPKSKSNLVEPHNDTTTTFSDVNNHTYLQTLKKRKSRNKSASSTFSPSQSELVKYQPLQVILYQPKSQNAVVFDPNSKKIAIRRMMVHRNQIQNTNSPPNELQVDTLKQDDFCPTCHRSYHKNWIFDNQTKRSESNMTMNRNYFKYLADAFRNNYSFELRYPSLPPSGDFPKNQEKPAFSPKLEPPLKNMDLDNIQELQPDIQTENFVVKEERTTGNSTLSEIPEYDYPENHSKLSESAFNHGYYKRFFKQEKKLGKGFRGSVYLCQHILDGIFLGEYAVKKVAVGDNHSWLQTMLKEVKLLERLNHPNIIEYKHSWLEMHELTLFGPPVPCLFILMEFANGGNLQEYMESSTFETSDSLSDNKIQLSTKEKLILDHRKKLKNKLSATSSTKNPNLSDIKNSTFFNKQKNTIGNPSLPGKNPTKNYLSINEIWSFFGDVCLGLNHLHKNGIIHRDLKPQNLLLHYDGDLTEFKNNSNKTNPKYLPKLVLTDFGECEVLNGRNSRSRTGATGTMEFMAPELLRVDANGKYLDEYSTKADMWSLGMLLYYMCYTSMPFLDIDDVDVLRHDILSLNTIKYPNLNREHAGEITSEFKLLISVLINQNKNMRPDIDDILPQVLEKKQFWENRVEDNDRFENFSLPPSRTTSHVNIYSAPNIQSSVDSFDTNISREQIIQNKNKTDVFNPSDCTKMTLAKTKNPNKRNNTSQLGINAKELVEIDNDSKDKTAEMKKHKKSLNNTHFQITKNGEADNLKGNKDFVNGVLGSDYYNNMKHIIDNGYNSLSQNSLVLHSSSYNFRDELPSGLFDFETPLLERKVETEDNDNHHLVFERIENRIGHIKSHSYSGFHKNSLSSSSTESDWELQGDIKSNKKAFNNGIELEVENNQYFKIHSSENISTNETTTLKVSASGNFENDSTLTQDFPKMIQTIYQSDKSLGISNQPITPKMTLIPRFGIPGSSTQNNEYGELNSEKPYFKNKKVDEILINKTNENLGSFDRLFGPRFDGDVINSIEQLSKRKEKPPSMETASGFSLQSDYQSFCSNLKNSTEGYLSKIMRRKSQRKPTIPNDSKVRKPKNQSEISRKRVFGSSNIITLLKYVCFMYKISTLYGLNRSNTAATVIYYILVGLAAADIRSDSVQLGALLMCAHCLLIVLSKRYFL</sequence>
<dbReference type="PROSITE" id="PS00108">
    <property type="entry name" value="PROTEIN_KINASE_ST"/>
    <property type="match status" value="1"/>
</dbReference>
<feature type="region of interest" description="Disordered" evidence="9">
    <location>
        <begin position="1116"/>
        <end position="1136"/>
    </location>
</feature>
<keyword evidence="12" id="KW-1185">Reference proteome</keyword>
<dbReference type="InterPro" id="IPR011009">
    <property type="entry name" value="Kinase-like_dom_sf"/>
</dbReference>
<feature type="compositionally biased region" description="Basic residues" evidence="9">
    <location>
        <begin position="1"/>
        <end position="20"/>
    </location>
</feature>
<dbReference type="GO" id="GO:0004674">
    <property type="term" value="F:protein serine/threonine kinase activity"/>
    <property type="evidence" value="ECO:0007669"/>
    <property type="project" value="UniProtKB-KW"/>
</dbReference>
<proteinExistence type="predicted"/>
<accession>A0A2T9Z3M6</accession>
<organism evidence="11 12">
    <name type="scientific">Furculomyces boomerangus</name>
    <dbReference type="NCBI Taxonomy" id="61424"/>
    <lineage>
        <taxon>Eukaryota</taxon>
        <taxon>Fungi</taxon>
        <taxon>Fungi incertae sedis</taxon>
        <taxon>Zoopagomycota</taxon>
        <taxon>Kickxellomycotina</taxon>
        <taxon>Harpellomycetes</taxon>
        <taxon>Harpellales</taxon>
        <taxon>Harpellaceae</taxon>
        <taxon>Furculomyces</taxon>
    </lineage>
</organism>
<evidence type="ECO:0000256" key="6">
    <source>
        <dbReference type="ARBA" id="ARBA00022840"/>
    </source>
</evidence>
<reference evidence="11 12" key="1">
    <citation type="journal article" date="2018" name="MBio">
        <title>Comparative Genomics Reveals the Core Gene Toolbox for the Fungus-Insect Symbiosis.</title>
        <authorList>
            <person name="Wang Y."/>
            <person name="Stata M."/>
            <person name="Wang W."/>
            <person name="Stajich J.E."/>
            <person name="White M.M."/>
            <person name="Moncalvo J.M."/>
        </authorList>
    </citation>
    <scope>NUCLEOTIDE SEQUENCE [LARGE SCALE GENOMIC DNA]</scope>
    <source>
        <strain evidence="11 12">AUS-77-4</strain>
    </source>
</reference>
<dbReference type="AlphaFoldDB" id="A0A2T9Z3M6"/>
<dbReference type="InterPro" id="IPR050660">
    <property type="entry name" value="NEK_Ser/Thr_kinase"/>
</dbReference>
<dbReference type="PANTHER" id="PTHR43671:SF106">
    <property type="entry name" value="NIMA-LIKE KINASE"/>
    <property type="match status" value="1"/>
</dbReference>
<dbReference type="OrthoDB" id="1405469at2759"/>
<dbReference type="FunFam" id="3.30.200.20:FF:000306">
    <property type="entry name" value="IKS protein kinase"/>
    <property type="match status" value="1"/>
</dbReference>
<evidence type="ECO:0000313" key="11">
    <source>
        <dbReference type="EMBL" id="PVU99193.1"/>
    </source>
</evidence>
<comment type="catalytic activity">
    <reaction evidence="8">
        <text>L-seryl-[protein] + ATP = O-phospho-L-seryl-[protein] + ADP + H(+)</text>
        <dbReference type="Rhea" id="RHEA:17989"/>
        <dbReference type="Rhea" id="RHEA-COMP:9863"/>
        <dbReference type="Rhea" id="RHEA-COMP:11604"/>
        <dbReference type="ChEBI" id="CHEBI:15378"/>
        <dbReference type="ChEBI" id="CHEBI:29999"/>
        <dbReference type="ChEBI" id="CHEBI:30616"/>
        <dbReference type="ChEBI" id="CHEBI:83421"/>
        <dbReference type="ChEBI" id="CHEBI:456216"/>
        <dbReference type="EC" id="2.7.11.1"/>
    </reaction>
</comment>
<feature type="region of interest" description="Disordered" evidence="9">
    <location>
        <begin position="1"/>
        <end position="82"/>
    </location>
</feature>
<evidence type="ECO:0000259" key="10">
    <source>
        <dbReference type="PROSITE" id="PS50011"/>
    </source>
</evidence>
<evidence type="ECO:0000256" key="2">
    <source>
        <dbReference type="ARBA" id="ARBA00022527"/>
    </source>
</evidence>
<evidence type="ECO:0000256" key="7">
    <source>
        <dbReference type="ARBA" id="ARBA00047899"/>
    </source>
</evidence>
<dbReference type="Pfam" id="PF00069">
    <property type="entry name" value="Pkinase"/>
    <property type="match status" value="2"/>
</dbReference>
<protein>
    <recommendedName>
        <fullName evidence="1">non-specific serine/threonine protein kinase</fullName>
        <ecNumber evidence="1">2.7.11.1</ecNumber>
    </recommendedName>
</protein>
<feature type="domain" description="Protein kinase" evidence="10">
    <location>
        <begin position="310"/>
        <end position="685"/>
    </location>
</feature>
<keyword evidence="4" id="KW-0547">Nucleotide-binding</keyword>
<dbReference type="STRING" id="61424.A0A2T9Z3M6"/>
<keyword evidence="2" id="KW-0723">Serine/threonine-protein kinase</keyword>
<gene>
    <name evidence="11" type="ORF">BB559_000926</name>
</gene>
<name>A0A2T9Z3M6_9FUNG</name>
<comment type="caution">
    <text evidence="11">The sequence shown here is derived from an EMBL/GenBank/DDBJ whole genome shotgun (WGS) entry which is preliminary data.</text>
</comment>
<comment type="catalytic activity">
    <reaction evidence="7">
        <text>L-threonyl-[protein] + ATP = O-phospho-L-threonyl-[protein] + ADP + H(+)</text>
        <dbReference type="Rhea" id="RHEA:46608"/>
        <dbReference type="Rhea" id="RHEA-COMP:11060"/>
        <dbReference type="Rhea" id="RHEA-COMP:11605"/>
        <dbReference type="ChEBI" id="CHEBI:15378"/>
        <dbReference type="ChEBI" id="CHEBI:30013"/>
        <dbReference type="ChEBI" id="CHEBI:30616"/>
        <dbReference type="ChEBI" id="CHEBI:61977"/>
        <dbReference type="ChEBI" id="CHEBI:456216"/>
        <dbReference type="EC" id="2.7.11.1"/>
    </reaction>
</comment>
<dbReference type="GO" id="GO:0005524">
    <property type="term" value="F:ATP binding"/>
    <property type="evidence" value="ECO:0007669"/>
    <property type="project" value="UniProtKB-KW"/>
</dbReference>
<feature type="compositionally biased region" description="Polar residues" evidence="9">
    <location>
        <begin position="24"/>
        <end position="53"/>
    </location>
</feature>
<dbReference type="SUPFAM" id="SSF56112">
    <property type="entry name" value="Protein kinase-like (PK-like)"/>
    <property type="match status" value="1"/>
</dbReference>
<keyword evidence="6" id="KW-0067">ATP-binding</keyword>
<dbReference type="PROSITE" id="PS50011">
    <property type="entry name" value="PROTEIN_KINASE_DOM"/>
    <property type="match status" value="1"/>
</dbReference>
<dbReference type="Proteomes" id="UP000245699">
    <property type="component" value="Unassembled WGS sequence"/>
</dbReference>